<reference evidence="1 2" key="3">
    <citation type="journal article" date="2011" name="PLoS ONE">
        <title>The Complete Genome Sequence of 'Candidatus Liberibacter solanacearum', the Bacterium Associated with Potato Zebra Chip Disease.</title>
        <authorList>
            <person name="Lin H."/>
            <person name="Lou B."/>
            <person name="Glynn J.M."/>
            <person name="Doddapaneni H."/>
            <person name="Civerolo E.L."/>
            <person name="Chen C."/>
            <person name="Duan Y."/>
            <person name="Zhou L."/>
            <person name="Vahling C.M."/>
        </authorList>
    </citation>
    <scope>NUCLEOTIDE SEQUENCE [LARGE SCALE GENOMIC DNA]</scope>
    <source>
        <strain evidence="1 2">CLso-ZC1</strain>
    </source>
</reference>
<dbReference type="HOGENOM" id="CLU_3365683_0_0_5"/>
<dbReference type="Pfam" id="PF04964">
    <property type="entry name" value="Flp_Fap"/>
    <property type="match status" value="1"/>
</dbReference>
<name>E4UC09_LIBSC</name>
<dbReference type="EMBL" id="CP002371">
    <property type="protein sequence ID" value="ADR51899.1"/>
    <property type="molecule type" value="Genomic_DNA"/>
</dbReference>
<proteinExistence type="predicted"/>
<dbReference type="AlphaFoldDB" id="E4UC09"/>
<dbReference type="InterPro" id="IPR007047">
    <property type="entry name" value="Flp_Fap"/>
</dbReference>
<evidence type="ECO:0008006" key="3">
    <source>
        <dbReference type="Google" id="ProtNLM"/>
    </source>
</evidence>
<gene>
    <name evidence="1" type="ordered locus">CKC_00740</name>
</gene>
<evidence type="ECO:0000313" key="1">
    <source>
        <dbReference type="EMBL" id="ADR51899.1"/>
    </source>
</evidence>
<dbReference type="STRING" id="658172.CKC_00740"/>
<organism evidence="1 2">
    <name type="scientific">Liberibacter solanacearum (strain CLso-ZC1)</name>
    <dbReference type="NCBI Taxonomy" id="658172"/>
    <lineage>
        <taxon>Bacteria</taxon>
        <taxon>Pseudomonadati</taxon>
        <taxon>Pseudomonadota</taxon>
        <taxon>Alphaproteobacteria</taxon>
        <taxon>Hyphomicrobiales</taxon>
        <taxon>Rhizobiaceae</taxon>
        <taxon>Liberibacter</taxon>
    </lineage>
</organism>
<accession>E4UC09</accession>
<sequence length="35" mass="3823">MKVNIIRKFLQDESGATAIEYGLLAALIIFCIPLG</sequence>
<dbReference type="eggNOG" id="COG3847">
    <property type="taxonomic scope" value="Bacteria"/>
</dbReference>
<reference evidence="2" key="1">
    <citation type="submission" date="2010-11" db="EMBL/GenBank/DDBJ databases">
        <title>Complete genome sequence of Candidatus Liberibacter solanacearum CLso-ZC1.</title>
        <authorList>
            <person name="Lin H."/>
            <person name="Doddapaneni H.V."/>
            <person name="Lou B."/>
            <person name="Civerolo E.L."/>
            <person name="Chen C."/>
            <person name="Duan Y."/>
            <person name="Zhou L."/>
            <person name="Glynn J."/>
        </authorList>
    </citation>
    <scope>NUCLEOTIDE SEQUENCE [LARGE SCALE GENOMIC DNA]</scope>
    <source>
        <strain evidence="2">CLso-ZC1</strain>
    </source>
</reference>
<dbReference type="KEGG" id="lso:CKC_00740"/>
<reference key="2">
    <citation type="submission" date="2010-11" db="EMBL/GenBank/DDBJ databases">
        <authorList>
            <person name="Lin H."/>
            <person name="Doddapaneni H.V."/>
            <person name="Lou B."/>
            <person name="Civerolo E.L."/>
            <person name="Chen C."/>
            <person name="Duan Y."/>
            <person name="Zhou L."/>
            <person name="Glynn J."/>
        </authorList>
    </citation>
    <scope>NUCLEOTIDE SEQUENCE</scope>
    <source>
        <strain>CLso-ZC1</strain>
    </source>
</reference>
<protein>
    <recommendedName>
        <fullName evidence="3">Flp/Fap pilin component</fullName>
    </recommendedName>
</protein>
<dbReference type="Proteomes" id="UP000007038">
    <property type="component" value="Chromosome"/>
</dbReference>
<evidence type="ECO:0000313" key="2">
    <source>
        <dbReference type="Proteomes" id="UP000007038"/>
    </source>
</evidence>